<gene>
    <name evidence="4" type="ORF">L873DRAFT_1662752</name>
</gene>
<evidence type="ECO:0000313" key="5">
    <source>
        <dbReference type="Proteomes" id="UP000276215"/>
    </source>
</evidence>
<protein>
    <recommendedName>
        <fullName evidence="6">Mid2 domain-containing protein</fullName>
    </recommendedName>
</protein>
<feature type="compositionally biased region" description="Pro residues" evidence="1">
    <location>
        <begin position="237"/>
        <end position="247"/>
    </location>
</feature>
<feature type="compositionally biased region" description="Low complexity" evidence="1">
    <location>
        <begin position="212"/>
        <end position="236"/>
    </location>
</feature>
<reference evidence="4 5" key="1">
    <citation type="journal article" date="2018" name="Nat. Ecol. Evol.">
        <title>Pezizomycetes genomes reveal the molecular basis of ectomycorrhizal truffle lifestyle.</title>
        <authorList>
            <person name="Murat C."/>
            <person name="Payen T."/>
            <person name="Noel B."/>
            <person name="Kuo A."/>
            <person name="Morin E."/>
            <person name="Chen J."/>
            <person name="Kohler A."/>
            <person name="Krizsan K."/>
            <person name="Balestrini R."/>
            <person name="Da Silva C."/>
            <person name="Montanini B."/>
            <person name="Hainaut M."/>
            <person name="Levati E."/>
            <person name="Barry K.W."/>
            <person name="Belfiori B."/>
            <person name="Cichocki N."/>
            <person name="Clum A."/>
            <person name="Dockter R.B."/>
            <person name="Fauchery L."/>
            <person name="Guy J."/>
            <person name="Iotti M."/>
            <person name="Le Tacon F."/>
            <person name="Lindquist E.A."/>
            <person name="Lipzen A."/>
            <person name="Malagnac F."/>
            <person name="Mello A."/>
            <person name="Molinier V."/>
            <person name="Miyauchi S."/>
            <person name="Poulain J."/>
            <person name="Riccioni C."/>
            <person name="Rubini A."/>
            <person name="Sitrit Y."/>
            <person name="Splivallo R."/>
            <person name="Traeger S."/>
            <person name="Wang M."/>
            <person name="Zifcakova L."/>
            <person name="Wipf D."/>
            <person name="Zambonelli A."/>
            <person name="Paolocci F."/>
            <person name="Nowrousian M."/>
            <person name="Ottonello S."/>
            <person name="Baldrian P."/>
            <person name="Spatafora J.W."/>
            <person name="Henrissat B."/>
            <person name="Nagy L.G."/>
            <person name="Aury J.M."/>
            <person name="Wincker P."/>
            <person name="Grigoriev I.V."/>
            <person name="Bonfante P."/>
            <person name="Martin F.M."/>
        </authorList>
    </citation>
    <scope>NUCLEOTIDE SEQUENCE [LARGE SCALE GENOMIC DNA]</scope>
    <source>
        <strain evidence="4 5">120613-1</strain>
    </source>
</reference>
<keyword evidence="2" id="KW-0472">Membrane</keyword>
<feature type="region of interest" description="Disordered" evidence="1">
    <location>
        <begin position="336"/>
        <end position="369"/>
    </location>
</feature>
<dbReference type="Proteomes" id="UP000276215">
    <property type="component" value="Unassembled WGS sequence"/>
</dbReference>
<evidence type="ECO:0000256" key="1">
    <source>
        <dbReference type="SAM" id="MobiDB-lite"/>
    </source>
</evidence>
<keyword evidence="2" id="KW-1133">Transmembrane helix</keyword>
<feature type="chain" id="PRO_5018131428" description="Mid2 domain-containing protein" evidence="3">
    <location>
        <begin position="19"/>
        <end position="565"/>
    </location>
</feature>
<keyword evidence="2" id="KW-0812">Transmembrane</keyword>
<proteinExistence type="predicted"/>
<feature type="compositionally biased region" description="Low complexity" evidence="1">
    <location>
        <begin position="248"/>
        <end position="272"/>
    </location>
</feature>
<sequence>MALRYLTTFFALLTTVLAEDCNDPSPLKDTNLLLLIPGILPAKPLLGQSNNLFEPLPFGIGGRLLRYVNIEKRVCGGSVLHSACPNDVTKCCPIDGDCCGGGICCEYGYVCQKNHLEKTVCCPKGQDCSVMVPNNPCAIATHTKCAGFDACCPPNKTCQIVGNGVSCLGPPSGSRSKVLANRAESSAPPVSGSTPCPNCNTPPVTSIPGNPPSGSSTPAQPPSSSTPAQPPSSSTPVQPPSSTPVQPPSSSTPVRPPSSTITPSTRPPSTATPRPPAPTTPTSTGKQGNTSPSSSTITRIQSPSIPAPSDGGSPSFVQTISQTGYEQAGTTVTGTLVPTQGTSVKNTHDSSFLQAPTSGDESKPSAPTTQVEVSTITSAVVTHGVTSFIEIPTTTTRVINPDFAETQTPTPTPAPTNTGSGGKSGPNAAVVAGASIGGTFLLAAIGFGIFLFVRKKNERKKRNPDMQGIFTAPPAREPTIPVLPPPPSSGAGGRGSTASPVSELSSSGVVAPVPRYGSMHVPPGVAELQEEAAARERNRASDCILSGKYTVRIAKRRTSTDAAGT</sequence>
<keyword evidence="5" id="KW-1185">Reference proteome</keyword>
<feature type="compositionally biased region" description="Low complexity" evidence="1">
    <location>
        <begin position="194"/>
        <end position="203"/>
    </location>
</feature>
<dbReference type="EMBL" id="ML120353">
    <property type="protein sequence ID" value="RPB05373.1"/>
    <property type="molecule type" value="Genomic_DNA"/>
</dbReference>
<evidence type="ECO:0000313" key="4">
    <source>
        <dbReference type="EMBL" id="RPB05373.1"/>
    </source>
</evidence>
<keyword evidence="3" id="KW-0732">Signal</keyword>
<dbReference type="AlphaFoldDB" id="A0A3N4K4S4"/>
<accession>A0A3N4K4S4</accession>
<dbReference type="STRING" id="1336337.A0A3N4K4S4"/>
<feature type="region of interest" description="Disordered" evidence="1">
    <location>
        <begin position="461"/>
        <end position="508"/>
    </location>
</feature>
<feature type="transmembrane region" description="Helical" evidence="2">
    <location>
        <begin position="428"/>
        <end position="453"/>
    </location>
</feature>
<evidence type="ECO:0000256" key="3">
    <source>
        <dbReference type="SAM" id="SignalP"/>
    </source>
</evidence>
<feature type="compositionally biased region" description="Polar residues" evidence="1">
    <location>
        <begin position="285"/>
        <end position="304"/>
    </location>
</feature>
<evidence type="ECO:0008006" key="6">
    <source>
        <dbReference type="Google" id="ProtNLM"/>
    </source>
</evidence>
<organism evidence="4 5">
    <name type="scientific">Choiromyces venosus 120613-1</name>
    <dbReference type="NCBI Taxonomy" id="1336337"/>
    <lineage>
        <taxon>Eukaryota</taxon>
        <taxon>Fungi</taxon>
        <taxon>Dikarya</taxon>
        <taxon>Ascomycota</taxon>
        <taxon>Pezizomycotina</taxon>
        <taxon>Pezizomycetes</taxon>
        <taxon>Pezizales</taxon>
        <taxon>Tuberaceae</taxon>
        <taxon>Choiromyces</taxon>
    </lineage>
</organism>
<dbReference type="OrthoDB" id="5426958at2759"/>
<feature type="signal peptide" evidence="3">
    <location>
        <begin position="1"/>
        <end position="18"/>
    </location>
</feature>
<feature type="region of interest" description="Disordered" evidence="1">
    <location>
        <begin position="176"/>
        <end position="318"/>
    </location>
</feature>
<name>A0A3N4K4S4_9PEZI</name>
<evidence type="ECO:0000256" key="2">
    <source>
        <dbReference type="SAM" id="Phobius"/>
    </source>
</evidence>
<feature type="region of interest" description="Disordered" evidence="1">
    <location>
        <begin position="403"/>
        <end position="423"/>
    </location>
</feature>